<keyword evidence="6" id="KW-1185">Reference proteome</keyword>
<dbReference type="InterPro" id="IPR035441">
    <property type="entry name" value="TFIIS/LEDGF_dom_sf"/>
</dbReference>
<accession>A0A9P6MNU6</accession>
<protein>
    <recommendedName>
        <fullName evidence="4">Homeobox domain-containing protein</fullName>
    </recommendedName>
</protein>
<dbReference type="CDD" id="cd00086">
    <property type="entry name" value="homeodomain"/>
    <property type="match status" value="1"/>
</dbReference>
<dbReference type="InterPro" id="IPR001356">
    <property type="entry name" value="HD"/>
</dbReference>
<dbReference type="Proteomes" id="UP000703661">
    <property type="component" value="Unassembled WGS sequence"/>
</dbReference>
<feature type="compositionally biased region" description="Basic and acidic residues" evidence="3">
    <location>
        <begin position="291"/>
        <end position="314"/>
    </location>
</feature>
<organism evidence="5 6">
    <name type="scientific">Entomortierella chlamydospora</name>
    <dbReference type="NCBI Taxonomy" id="101097"/>
    <lineage>
        <taxon>Eukaryota</taxon>
        <taxon>Fungi</taxon>
        <taxon>Fungi incertae sedis</taxon>
        <taxon>Mucoromycota</taxon>
        <taxon>Mortierellomycotina</taxon>
        <taxon>Mortierellomycetes</taxon>
        <taxon>Mortierellales</taxon>
        <taxon>Mortierellaceae</taxon>
        <taxon>Entomortierella</taxon>
    </lineage>
</organism>
<feature type="compositionally biased region" description="Polar residues" evidence="3">
    <location>
        <begin position="443"/>
        <end position="458"/>
    </location>
</feature>
<feature type="domain" description="Homeobox" evidence="4">
    <location>
        <begin position="9"/>
        <end position="69"/>
    </location>
</feature>
<proteinExistence type="predicted"/>
<dbReference type="InterPro" id="IPR017923">
    <property type="entry name" value="TFIIS_N"/>
</dbReference>
<feature type="DNA-binding region" description="Homeobox" evidence="1">
    <location>
        <begin position="11"/>
        <end position="70"/>
    </location>
</feature>
<dbReference type="SUPFAM" id="SSF46689">
    <property type="entry name" value="Homeodomain-like"/>
    <property type="match status" value="1"/>
</dbReference>
<feature type="region of interest" description="Disordered" evidence="3">
    <location>
        <begin position="274"/>
        <end position="462"/>
    </location>
</feature>
<gene>
    <name evidence="5" type="ORF">BGZ80_002864</name>
</gene>
<feature type="compositionally biased region" description="Low complexity" evidence="3">
    <location>
        <begin position="75"/>
        <end position="91"/>
    </location>
</feature>
<dbReference type="InterPro" id="IPR009057">
    <property type="entry name" value="Homeodomain-like_sf"/>
</dbReference>
<keyword evidence="1 2" id="KW-0371">Homeobox</keyword>
<dbReference type="GO" id="GO:0005634">
    <property type="term" value="C:nucleus"/>
    <property type="evidence" value="ECO:0007669"/>
    <property type="project" value="UniProtKB-SubCell"/>
</dbReference>
<dbReference type="SMART" id="SM00389">
    <property type="entry name" value="HOX"/>
    <property type="match status" value="1"/>
</dbReference>
<reference evidence="5" key="1">
    <citation type="journal article" date="2020" name="Fungal Divers.">
        <title>Resolving the Mortierellaceae phylogeny through synthesis of multi-gene phylogenetics and phylogenomics.</title>
        <authorList>
            <person name="Vandepol N."/>
            <person name="Liber J."/>
            <person name="Desiro A."/>
            <person name="Na H."/>
            <person name="Kennedy M."/>
            <person name="Barry K."/>
            <person name="Grigoriev I.V."/>
            <person name="Miller A.N."/>
            <person name="O'Donnell K."/>
            <person name="Stajich J.E."/>
            <person name="Bonito G."/>
        </authorList>
    </citation>
    <scope>NUCLEOTIDE SEQUENCE</scope>
    <source>
        <strain evidence="5">NRRL 2769</strain>
    </source>
</reference>
<keyword evidence="1 2" id="KW-0539">Nucleus</keyword>
<feature type="compositionally biased region" description="Low complexity" evidence="3">
    <location>
        <begin position="414"/>
        <end position="424"/>
    </location>
</feature>
<dbReference type="Pfam" id="PF08711">
    <property type="entry name" value="Med26"/>
    <property type="match status" value="1"/>
</dbReference>
<keyword evidence="1 2" id="KW-0238">DNA-binding</keyword>
<dbReference type="AlphaFoldDB" id="A0A9P6MNU6"/>
<evidence type="ECO:0000259" key="4">
    <source>
        <dbReference type="PROSITE" id="PS50071"/>
    </source>
</evidence>
<comment type="subcellular location">
    <subcellularLocation>
        <location evidence="1 2">Nucleus</location>
    </subcellularLocation>
</comment>
<evidence type="ECO:0000313" key="5">
    <source>
        <dbReference type="EMBL" id="KAG0008965.1"/>
    </source>
</evidence>
<name>A0A9P6MNU6_9FUNG</name>
<evidence type="ECO:0000256" key="1">
    <source>
        <dbReference type="PROSITE-ProRule" id="PRU00108"/>
    </source>
</evidence>
<evidence type="ECO:0000256" key="3">
    <source>
        <dbReference type="SAM" id="MobiDB-lite"/>
    </source>
</evidence>
<evidence type="ECO:0000256" key="2">
    <source>
        <dbReference type="RuleBase" id="RU000682"/>
    </source>
</evidence>
<feature type="compositionally biased region" description="Low complexity" evidence="3">
    <location>
        <begin position="352"/>
        <end position="399"/>
    </location>
</feature>
<dbReference type="SUPFAM" id="SSF47676">
    <property type="entry name" value="Conserved domain common to transcription factors TFIIS, elongin A, CRSP70"/>
    <property type="match status" value="1"/>
</dbReference>
<dbReference type="EMBL" id="JAAAID010001729">
    <property type="protein sequence ID" value="KAG0008965.1"/>
    <property type="molecule type" value="Genomic_DNA"/>
</dbReference>
<feature type="non-terminal residue" evidence="5">
    <location>
        <position position="1"/>
    </location>
</feature>
<evidence type="ECO:0000313" key="6">
    <source>
        <dbReference type="Proteomes" id="UP000703661"/>
    </source>
</evidence>
<dbReference type="PROSITE" id="PS50071">
    <property type="entry name" value="HOMEOBOX_2"/>
    <property type="match status" value="1"/>
</dbReference>
<comment type="caution">
    <text evidence="5">The sequence shown here is derived from an EMBL/GenBank/DDBJ whole genome shotgun (WGS) entry which is preliminary data.</text>
</comment>
<dbReference type="Pfam" id="PF00046">
    <property type="entry name" value="Homeodomain"/>
    <property type="match status" value="1"/>
</dbReference>
<dbReference type="Gene3D" id="1.10.10.60">
    <property type="entry name" value="Homeodomain-like"/>
    <property type="match status" value="1"/>
</dbReference>
<feature type="region of interest" description="Disordered" evidence="3">
    <location>
        <begin position="69"/>
        <end position="135"/>
    </location>
</feature>
<sequence>MNVTFGNVVEGQKTRFTFAEKHVAKLEKVFKTEQYPNRALKAELSEFIGCSEKQVANWFDRRRIFERKTNQASANPINTSSSPSGPSVPQNGPSPSPVPSVEEDTPTDGVLGTAAFTENNSPQPKSAPVPSKLSSNKIAHKLTRLTQGNVIRKPSDVKAAIELMEEAGDSKGRIYILNTLISTKRLQPILKEFVRLKGHGLLSDWMVEAREDPGTPENRDLMRKTIEVLNELPLELDDIMVRGVGKVMNRIARNKDETVDKDTSERAAKVVKKWKDLVQGPAGSSSGSKPNGDRNGRGVKRERDDAEDRLHESTSRSLPKFNKGTPVGPAETIKKPNIVENTSFFDQLRGRPSNISTSSSTSTTNSSSTKPSSSPVSTTPVATITSPAQPSPAPATSVSKENTEAASDNVPSITEATTAPTPAEIVDTPMNLPLQHSPAAETAGNTNSSDALGATPSTDMEMDTVAADPPKKGKGKRVWWKADHELVAIRFIEPRGEVLEHEEEEVEALVRGDMWRPPPLLQLDAGCPERGSKSVEKGVQEQRESETLSVNYLQIAYIPPSPAEPDPEPIREGTINTAAVLAALSAVATARSNANAT</sequence>
<dbReference type="Gene3D" id="1.20.930.10">
    <property type="entry name" value="Conserved domain common to transcription factors TFIIS, elongin A, CRSP70"/>
    <property type="match status" value="1"/>
</dbReference>
<dbReference type="GO" id="GO:0003677">
    <property type="term" value="F:DNA binding"/>
    <property type="evidence" value="ECO:0007669"/>
    <property type="project" value="UniProtKB-UniRule"/>
</dbReference>